<feature type="compositionally biased region" description="Polar residues" evidence="6">
    <location>
        <begin position="468"/>
        <end position="493"/>
    </location>
</feature>
<protein>
    <submittedName>
        <fullName evidence="8">Uncharacterized protein</fullName>
    </submittedName>
</protein>
<dbReference type="InterPro" id="IPR004710">
    <property type="entry name" value="Bilac:Na_transpt"/>
</dbReference>
<dbReference type="Gene3D" id="1.20.1530.20">
    <property type="match status" value="1"/>
</dbReference>
<dbReference type="PANTHER" id="PTHR10361">
    <property type="entry name" value="SODIUM-BILE ACID COTRANSPORTER"/>
    <property type="match status" value="1"/>
</dbReference>
<comment type="similarity">
    <text evidence="2">Belongs to the bile acid:sodium symporter (BASS) (TC 2.A.28) family.</text>
</comment>
<feature type="transmembrane region" description="Helical" evidence="7">
    <location>
        <begin position="83"/>
        <end position="106"/>
    </location>
</feature>
<feature type="transmembrane region" description="Helical" evidence="7">
    <location>
        <begin position="48"/>
        <end position="71"/>
    </location>
</feature>
<feature type="transmembrane region" description="Helical" evidence="7">
    <location>
        <begin position="196"/>
        <end position="216"/>
    </location>
</feature>
<dbReference type="InterPro" id="IPR038770">
    <property type="entry name" value="Na+/solute_symporter_sf"/>
</dbReference>
<evidence type="ECO:0000256" key="3">
    <source>
        <dbReference type="ARBA" id="ARBA00022692"/>
    </source>
</evidence>
<dbReference type="InterPro" id="IPR002657">
    <property type="entry name" value="BilAc:Na_symport/Acr3"/>
</dbReference>
<dbReference type="AlphaFoldDB" id="A0A7S0TBK4"/>
<sequence length="525" mass="57692">MLRSTIRQQQESTSSIIEDVIFPRRSLDALNEIILVDDEFFQEDSTGVIISSTISNLLLFFLIFGLSATVNLRDLKQQLTNKFAILSGIAMQFVVMPLLGFISILIFSQWGFSRAMGVSLLVVTASPGGSYSNWWCSLFNAELALSVAMTSVSSLLSIGLLPANLFLYGYLAYGLILVEDGQAEGIDIVSSLDYGAIFITLGVVMGAILGGLFVGYHYNSNQFHKRANYFGSICGITLILFSAFLGSGGASGTDTNFWSLPWSFYVGTAFPCMIGIALANLISRSFKLSYPEVVAISIECCYQNTAIGTSVAVTMFSDPTEQAEAVSVPLVYGMVEAILIGFYCIWAWKAGWTKAPADEKLCVVMIKTYEVHDPTSEDDDEMLEYDPEVVENLNCWQRCFVPKHPVNRRLSEKDEISECQIPTETQQTAIIKEKFEDSRGRFHSEDVTVQTNLTTPPGTPDVKRAVSLPSSKQNSSNACRNNNIPRNASCSSDVENRSMRNVISAIDEEESEEVDKSSDGGKENG</sequence>
<evidence type="ECO:0000256" key="5">
    <source>
        <dbReference type="ARBA" id="ARBA00023136"/>
    </source>
</evidence>
<name>A0A7S0TBK4_9STRA</name>
<dbReference type="Pfam" id="PF01758">
    <property type="entry name" value="SBF"/>
    <property type="match status" value="1"/>
</dbReference>
<proteinExistence type="inferred from homology"/>
<organism evidence="8">
    <name type="scientific">Pseudo-nitzschia delicatissima</name>
    <dbReference type="NCBI Taxonomy" id="44447"/>
    <lineage>
        <taxon>Eukaryota</taxon>
        <taxon>Sar</taxon>
        <taxon>Stramenopiles</taxon>
        <taxon>Ochrophyta</taxon>
        <taxon>Bacillariophyta</taxon>
        <taxon>Bacillariophyceae</taxon>
        <taxon>Bacillariophycidae</taxon>
        <taxon>Bacillariales</taxon>
        <taxon>Bacillariaceae</taxon>
        <taxon>Pseudo-nitzschia</taxon>
    </lineage>
</organism>
<feature type="compositionally biased region" description="Basic and acidic residues" evidence="6">
    <location>
        <begin position="514"/>
        <end position="525"/>
    </location>
</feature>
<reference evidence="8" key="1">
    <citation type="submission" date="2021-01" db="EMBL/GenBank/DDBJ databases">
        <authorList>
            <person name="Corre E."/>
            <person name="Pelletier E."/>
            <person name="Niang G."/>
            <person name="Scheremetjew M."/>
            <person name="Finn R."/>
            <person name="Kale V."/>
            <person name="Holt S."/>
            <person name="Cochrane G."/>
            <person name="Meng A."/>
            <person name="Brown T."/>
            <person name="Cohen L."/>
        </authorList>
    </citation>
    <scope>NUCLEOTIDE SEQUENCE</scope>
    <source>
        <strain evidence="8">B596</strain>
    </source>
</reference>
<feature type="transmembrane region" description="Helical" evidence="7">
    <location>
        <begin position="228"/>
        <end position="250"/>
    </location>
</feature>
<evidence type="ECO:0000256" key="4">
    <source>
        <dbReference type="ARBA" id="ARBA00022989"/>
    </source>
</evidence>
<keyword evidence="3 7" id="KW-0812">Transmembrane</keyword>
<comment type="subcellular location">
    <subcellularLocation>
        <location evidence="1">Membrane</location>
        <topology evidence="1">Multi-pass membrane protein</topology>
    </subcellularLocation>
</comment>
<evidence type="ECO:0000256" key="6">
    <source>
        <dbReference type="SAM" id="MobiDB-lite"/>
    </source>
</evidence>
<feature type="transmembrane region" description="Helical" evidence="7">
    <location>
        <begin position="143"/>
        <end position="176"/>
    </location>
</feature>
<gene>
    <name evidence="8" type="ORF">PDEL0327_LOCUS895</name>
</gene>
<accession>A0A7S0TBK4</accession>
<dbReference type="GO" id="GO:0016020">
    <property type="term" value="C:membrane"/>
    <property type="evidence" value="ECO:0007669"/>
    <property type="project" value="UniProtKB-SubCell"/>
</dbReference>
<keyword evidence="4 7" id="KW-1133">Transmembrane helix</keyword>
<evidence type="ECO:0000313" key="8">
    <source>
        <dbReference type="EMBL" id="CAD8729402.1"/>
    </source>
</evidence>
<feature type="transmembrane region" description="Helical" evidence="7">
    <location>
        <begin position="262"/>
        <end position="282"/>
    </location>
</feature>
<evidence type="ECO:0000256" key="1">
    <source>
        <dbReference type="ARBA" id="ARBA00004141"/>
    </source>
</evidence>
<evidence type="ECO:0000256" key="7">
    <source>
        <dbReference type="SAM" id="Phobius"/>
    </source>
</evidence>
<keyword evidence="5 7" id="KW-0472">Membrane</keyword>
<feature type="region of interest" description="Disordered" evidence="6">
    <location>
        <begin position="467"/>
        <end position="525"/>
    </location>
</feature>
<dbReference type="PANTHER" id="PTHR10361:SF28">
    <property type="entry name" value="P3 PROTEIN-RELATED"/>
    <property type="match status" value="1"/>
</dbReference>
<evidence type="ECO:0000256" key="2">
    <source>
        <dbReference type="ARBA" id="ARBA00006528"/>
    </source>
</evidence>
<dbReference type="EMBL" id="HBFG01001177">
    <property type="protein sequence ID" value="CAD8729402.1"/>
    <property type="molecule type" value="Transcribed_RNA"/>
</dbReference>